<keyword evidence="3" id="KW-1185">Reference proteome</keyword>
<dbReference type="PANTHER" id="PTHR37542:SF1">
    <property type="entry name" value="PRION-INHIBITION AND PROPAGATION HELO DOMAIN-CONTAINING PROTEIN"/>
    <property type="match status" value="1"/>
</dbReference>
<organism evidence="2 3">
    <name type="scientific">Pseudocercospora fijiensis (strain CIRAD86)</name>
    <name type="common">Black leaf streak disease fungus</name>
    <name type="synonym">Mycosphaerella fijiensis</name>
    <dbReference type="NCBI Taxonomy" id="383855"/>
    <lineage>
        <taxon>Eukaryota</taxon>
        <taxon>Fungi</taxon>
        <taxon>Dikarya</taxon>
        <taxon>Ascomycota</taxon>
        <taxon>Pezizomycotina</taxon>
        <taxon>Dothideomycetes</taxon>
        <taxon>Dothideomycetidae</taxon>
        <taxon>Mycosphaerellales</taxon>
        <taxon>Mycosphaerellaceae</taxon>
        <taxon>Pseudocercospora</taxon>
    </lineage>
</organism>
<evidence type="ECO:0000259" key="1">
    <source>
        <dbReference type="PROSITE" id="PS50011"/>
    </source>
</evidence>
<dbReference type="PROSITE" id="PS50011">
    <property type="entry name" value="PROTEIN_KINASE_DOM"/>
    <property type="match status" value="1"/>
</dbReference>
<evidence type="ECO:0000313" key="2">
    <source>
        <dbReference type="EMBL" id="EME81799.1"/>
    </source>
</evidence>
<dbReference type="AlphaFoldDB" id="M2ZRY4"/>
<accession>M2ZRY4</accession>
<protein>
    <recommendedName>
        <fullName evidence="1">Protein kinase domain-containing protein</fullName>
    </recommendedName>
</protein>
<dbReference type="GeneID" id="19330475"/>
<dbReference type="EMBL" id="KB446559">
    <property type="protein sequence ID" value="EME81799.1"/>
    <property type="molecule type" value="Genomic_DNA"/>
</dbReference>
<dbReference type="VEuPathDB" id="FungiDB:MYCFIDRAFT_122413"/>
<name>M2ZRY4_PSEFD</name>
<dbReference type="GO" id="GO:0005524">
    <property type="term" value="F:ATP binding"/>
    <property type="evidence" value="ECO:0007669"/>
    <property type="project" value="InterPro"/>
</dbReference>
<evidence type="ECO:0000313" key="3">
    <source>
        <dbReference type="Proteomes" id="UP000016932"/>
    </source>
</evidence>
<proteinExistence type="predicted"/>
<dbReference type="Gene3D" id="1.10.510.10">
    <property type="entry name" value="Transferase(Phosphotransferase) domain 1"/>
    <property type="match status" value="1"/>
</dbReference>
<feature type="non-terminal residue" evidence="2">
    <location>
        <position position="1"/>
    </location>
</feature>
<feature type="domain" description="Protein kinase" evidence="1">
    <location>
        <begin position="1"/>
        <end position="102"/>
    </location>
</feature>
<dbReference type="InterPro" id="IPR000719">
    <property type="entry name" value="Prot_kinase_dom"/>
</dbReference>
<gene>
    <name evidence="2" type="ORF">MYCFIDRAFT_122413</name>
</gene>
<reference evidence="2 3" key="1">
    <citation type="journal article" date="2012" name="PLoS Pathog.">
        <title>Diverse lifestyles and strategies of plant pathogenesis encoded in the genomes of eighteen Dothideomycetes fungi.</title>
        <authorList>
            <person name="Ohm R.A."/>
            <person name="Feau N."/>
            <person name="Henrissat B."/>
            <person name="Schoch C.L."/>
            <person name="Horwitz B.A."/>
            <person name="Barry K.W."/>
            <person name="Condon B.J."/>
            <person name="Copeland A.C."/>
            <person name="Dhillon B."/>
            <person name="Glaser F."/>
            <person name="Hesse C.N."/>
            <person name="Kosti I."/>
            <person name="LaButti K."/>
            <person name="Lindquist E.A."/>
            <person name="Lucas S."/>
            <person name="Salamov A.A."/>
            <person name="Bradshaw R.E."/>
            <person name="Ciuffetti L."/>
            <person name="Hamelin R.C."/>
            <person name="Kema G.H.J."/>
            <person name="Lawrence C."/>
            <person name="Scott J.A."/>
            <person name="Spatafora J.W."/>
            <person name="Turgeon B.G."/>
            <person name="de Wit P.J.G.M."/>
            <person name="Zhong S."/>
            <person name="Goodwin S.B."/>
            <person name="Grigoriev I.V."/>
        </authorList>
    </citation>
    <scope>NUCLEOTIDE SEQUENCE [LARGE SCALE GENOMIC DNA]</scope>
    <source>
        <strain evidence="2 3">CIRAD86</strain>
    </source>
</reference>
<dbReference type="InterPro" id="IPR011009">
    <property type="entry name" value="Kinase-like_dom_sf"/>
</dbReference>
<dbReference type="RefSeq" id="XP_007927357.1">
    <property type="nucleotide sequence ID" value="XM_007929166.1"/>
</dbReference>
<sequence>TLLQLHTSGWLHKEFRSDNVLFFRDSAEDPGAFLRSKLRVTGYAHARLDRPTEPTEPLQSELEADLYRHPACLRQHRESFQRAFDMFSVGCVLIELGLWRSL</sequence>
<dbReference type="Proteomes" id="UP000016932">
    <property type="component" value="Unassembled WGS sequence"/>
</dbReference>
<dbReference type="PANTHER" id="PTHR37542">
    <property type="entry name" value="HELO DOMAIN-CONTAINING PROTEIN-RELATED"/>
    <property type="match status" value="1"/>
</dbReference>
<dbReference type="eggNOG" id="ENOG502SI3S">
    <property type="taxonomic scope" value="Eukaryota"/>
</dbReference>
<dbReference type="SUPFAM" id="SSF56112">
    <property type="entry name" value="Protein kinase-like (PK-like)"/>
    <property type="match status" value="1"/>
</dbReference>
<dbReference type="HOGENOM" id="CLU_2284185_0_0_1"/>
<dbReference type="KEGG" id="pfj:MYCFIDRAFT_122413"/>
<dbReference type="OrthoDB" id="1911848at2759"/>
<feature type="non-terminal residue" evidence="2">
    <location>
        <position position="102"/>
    </location>
</feature>
<dbReference type="GO" id="GO:0004672">
    <property type="term" value="F:protein kinase activity"/>
    <property type="evidence" value="ECO:0007669"/>
    <property type="project" value="InterPro"/>
</dbReference>